<accession>A0A5B7FR33</accession>
<dbReference type="EMBL" id="VSRR010007935">
    <property type="protein sequence ID" value="MPC47817.1"/>
    <property type="molecule type" value="Genomic_DNA"/>
</dbReference>
<name>A0A5B7FR33_PORTR</name>
<dbReference type="Proteomes" id="UP000324222">
    <property type="component" value="Unassembled WGS sequence"/>
</dbReference>
<evidence type="ECO:0000313" key="3">
    <source>
        <dbReference type="Proteomes" id="UP000324222"/>
    </source>
</evidence>
<evidence type="ECO:0000313" key="2">
    <source>
        <dbReference type="EMBL" id="MPC47817.1"/>
    </source>
</evidence>
<feature type="region of interest" description="Disordered" evidence="1">
    <location>
        <begin position="135"/>
        <end position="165"/>
    </location>
</feature>
<protein>
    <submittedName>
        <fullName evidence="2">Uncharacterized protein</fullName>
    </submittedName>
</protein>
<keyword evidence="3" id="KW-1185">Reference proteome</keyword>
<dbReference type="AlphaFoldDB" id="A0A5B7FR33"/>
<organism evidence="2 3">
    <name type="scientific">Portunus trituberculatus</name>
    <name type="common">Swimming crab</name>
    <name type="synonym">Neptunus trituberculatus</name>
    <dbReference type="NCBI Taxonomy" id="210409"/>
    <lineage>
        <taxon>Eukaryota</taxon>
        <taxon>Metazoa</taxon>
        <taxon>Ecdysozoa</taxon>
        <taxon>Arthropoda</taxon>
        <taxon>Crustacea</taxon>
        <taxon>Multicrustacea</taxon>
        <taxon>Malacostraca</taxon>
        <taxon>Eumalacostraca</taxon>
        <taxon>Eucarida</taxon>
        <taxon>Decapoda</taxon>
        <taxon>Pleocyemata</taxon>
        <taxon>Brachyura</taxon>
        <taxon>Eubrachyura</taxon>
        <taxon>Portunoidea</taxon>
        <taxon>Portunidae</taxon>
        <taxon>Portuninae</taxon>
        <taxon>Portunus</taxon>
    </lineage>
</organism>
<gene>
    <name evidence="2" type="ORF">E2C01_041577</name>
</gene>
<evidence type="ECO:0000256" key="1">
    <source>
        <dbReference type="SAM" id="MobiDB-lite"/>
    </source>
</evidence>
<reference evidence="2 3" key="1">
    <citation type="submission" date="2019-05" db="EMBL/GenBank/DDBJ databases">
        <title>Another draft genome of Portunus trituberculatus and its Hox gene families provides insights of decapod evolution.</title>
        <authorList>
            <person name="Jeong J.-H."/>
            <person name="Song I."/>
            <person name="Kim S."/>
            <person name="Choi T."/>
            <person name="Kim D."/>
            <person name="Ryu S."/>
            <person name="Kim W."/>
        </authorList>
    </citation>
    <scope>NUCLEOTIDE SEQUENCE [LARGE SCALE GENOMIC DNA]</scope>
    <source>
        <tissue evidence="2">Muscle</tissue>
    </source>
</reference>
<sequence length="165" mass="18508">MRHQRPTIYDAYLNCVCSWLLCNPRRPKNAWCSSVSAAALIIAGKHYSDTSKAQEERCIVFTDGNNKQKRSTLSDAPKDIIVGQQSAARASPHGTAYNYWAIIRETRPGRAEDSTHRPRASPPTGTLLLRISARGEEPDRCRTMNHRPPLISQSSNPRIRESGEH</sequence>
<proteinExistence type="predicted"/>
<comment type="caution">
    <text evidence="2">The sequence shown here is derived from an EMBL/GenBank/DDBJ whole genome shotgun (WGS) entry which is preliminary data.</text>
</comment>